<organism evidence="11 12">
    <name type="scientific">Craterilacuibacter sinensis</name>
    <dbReference type="NCBI Taxonomy" id="2686017"/>
    <lineage>
        <taxon>Bacteria</taxon>
        <taxon>Pseudomonadati</taxon>
        <taxon>Pseudomonadota</taxon>
        <taxon>Betaproteobacteria</taxon>
        <taxon>Neisseriales</taxon>
        <taxon>Neisseriaceae</taxon>
        <taxon>Craterilacuibacter</taxon>
    </lineage>
</organism>
<dbReference type="Gene3D" id="3.30.70.100">
    <property type="match status" value="1"/>
</dbReference>
<keyword evidence="6 7" id="KW-0472">Membrane</keyword>
<sequence length="323" mass="35787">MLFARHSSEREMGLRRSLLHAFIRSSSPAIMAVIAIIGFSLLLQTLGRELWPALTPWIGPLRMVAVALVVVWGTFRFIDASERLHLENGYDTTTANALSMLFKVITLVVVFLAVGQSFGMSLSGLLAFGGAGGLVVGFAAKDILANFFGGLMIFIDKPFKVGDWVSSPDRNIDGTVEHIGWRLTRILTFDNRPMYIPNSIFSSIGVVNPQRMKNRRILVNIGLRYEDAGRMAEVVDKVRAMLRAHPAIDQNDTLLVYFNQFGESSISFMVYCFTRTTSWEPWLAAQQDVYLKIVDIVHACGADFAFPSRTLYVEGTGAGLPLA</sequence>
<feature type="transmembrane region" description="Helical" evidence="7">
    <location>
        <begin position="21"/>
        <end position="42"/>
    </location>
</feature>
<dbReference type="AlphaFoldDB" id="A0A845BKZ5"/>
<evidence type="ECO:0000256" key="1">
    <source>
        <dbReference type="ARBA" id="ARBA00004651"/>
    </source>
</evidence>
<dbReference type="GO" id="GO:0005886">
    <property type="term" value="C:plasma membrane"/>
    <property type="evidence" value="ECO:0007669"/>
    <property type="project" value="UniProtKB-SubCell"/>
</dbReference>
<dbReference type="PANTHER" id="PTHR43634:SF2">
    <property type="entry name" value="LOW CONDUCTANCE MECHANOSENSITIVE CHANNEL YNAI"/>
    <property type="match status" value="1"/>
</dbReference>
<dbReference type="Proteomes" id="UP000467214">
    <property type="component" value="Unassembled WGS sequence"/>
</dbReference>
<comment type="subcellular location">
    <subcellularLocation>
        <location evidence="1">Cell membrane</location>
        <topology evidence="1">Multi-pass membrane protein</topology>
    </subcellularLocation>
</comment>
<dbReference type="Gene3D" id="2.30.30.60">
    <property type="match status" value="1"/>
</dbReference>
<evidence type="ECO:0000256" key="5">
    <source>
        <dbReference type="ARBA" id="ARBA00022989"/>
    </source>
</evidence>
<dbReference type="InterPro" id="IPR049142">
    <property type="entry name" value="MS_channel_1st"/>
</dbReference>
<keyword evidence="12" id="KW-1185">Reference proteome</keyword>
<gene>
    <name evidence="11" type="ORF">GQF02_07880</name>
</gene>
<evidence type="ECO:0000256" key="6">
    <source>
        <dbReference type="ARBA" id="ARBA00023136"/>
    </source>
</evidence>
<evidence type="ECO:0000313" key="12">
    <source>
        <dbReference type="Proteomes" id="UP000467214"/>
    </source>
</evidence>
<keyword evidence="3" id="KW-1003">Cell membrane</keyword>
<dbReference type="Pfam" id="PF21082">
    <property type="entry name" value="MS_channel_3rd"/>
    <property type="match status" value="1"/>
</dbReference>
<dbReference type="SUPFAM" id="SSF82689">
    <property type="entry name" value="Mechanosensitive channel protein MscS (YggB), C-terminal domain"/>
    <property type="match status" value="1"/>
</dbReference>
<comment type="similarity">
    <text evidence="2">Belongs to the MscS (TC 1.A.23) family.</text>
</comment>
<evidence type="ECO:0000256" key="2">
    <source>
        <dbReference type="ARBA" id="ARBA00008017"/>
    </source>
</evidence>
<dbReference type="GO" id="GO:0008381">
    <property type="term" value="F:mechanosensitive monoatomic ion channel activity"/>
    <property type="evidence" value="ECO:0007669"/>
    <property type="project" value="UniProtKB-ARBA"/>
</dbReference>
<feature type="transmembrane region" description="Helical" evidence="7">
    <location>
        <begin position="95"/>
        <end position="114"/>
    </location>
</feature>
<evidence type="ECO:0000313" key="11">
    <source>
        <dbReference type="EMBL" id="MXR36889.1"/>
    </source>
</evidence>
<keyword evidence="5 7" id="KW-1133">Transmembrane helix</keyword>
<keyword evidence="4 7" id="KW-0812">Transmembrane</keyword>
<feature type="domain" description="Mechanosensitive ion channel transmembrane helices 2/3" evidence="10">
    <location>
        <begin position="101"/>
        <end position="141"/>
    </location>
</feature>
<evidence type="ECO:0000256" key="3">
    <source>
        <dbReference type="ARBA" id="ARBA00022475"/>
    </source>
</evidence>
<dbReference type="PANTHER" id="PTHR43634">
    <property type="entry name" value="OW CONDUCTANCE MECHANOSENSITIVE CHANNEL"/>
    <property type="match status" value="1"/>
</dbReference>
<comment type="caution">
    <text evidence="11">The sequence shown here is derived from an EMBL/GenBank/DDBJ whole genome shotgun (WGS) entry which is preliminary data.</text>
</comment>
<dbReference type="EMBL" id="WSSB01000006">
    <property type="protein sequence ID" value="MXR36889.1"/>
    <property type="molecule type" value="Genomic_DNA"/>
</dbReference>
<dbReference type="InterPro" id="IPR011014">
    <property type="entry name" value="MscS_channel_TM-2"/>
</dbReference>
<dbReference type="InterPro" id="IPR006685">
    <property type="entry name" value="MscS_channel_2nd"/>
</dbReference>
<name>A0A845BKZ5_9NEIS</name>
<protein>
    <submittedName>
        <fullName evidence="11">Mechanosensitive ion channel</fullName>
    </submittedName>
</protein>
<accession>A0A845BKZ5</accession>
<dbReference type="InterPro" id="IPR049278">
    <property type="entry name" value="MS_channel_C"/>
</dbReference>
<dbReference type="Pfam" id="PF21088">
    <property type="entry name" value="MS_channel_1st"/>
    <property type="match status" value="1"/>
</dbReference>
<reference evidence="11 12" key="1">
    <citation type="submission" date="2019-12" db="EMBL/GenBank/DDBJ databases">
        <title>Neisseriaceae gen. nov. sp. Genome sequencing and assembly.</title>
        <authorList>
            <person name="Liu Z."/>
            <person name="Li A."/>
        </authorList>
    </citation>
    <scope>NUCLEOTIDE SEQUENCE [LARGE SCALE GENOMIC DNA]</scope>
    <source>
        <strain evidence="11 12">B2N2-7</strain>
    </source>
</reference>
<evidence type="ECO:0000256" key="4">
    <source>
        <dbReference type="ARBA" id="ARBA00022692"/>
    </source>
</evidence>
<feature type="domain" description="Mechanosensitive ion channel MscS C-terminal" evidence="9">
    <location>
        <begin position="219"/>
        <end position="302"/>
    </location>
</feature>
<dbReference type="InterPro" id="IPR045042">
    <property type="entry name" value="YnaI-like"/>
</dbReference>
<dbReference type="Pfam" id="PF00924">
    <property type="entry name" value="MS_channel_2nd"/>
    <property type="match status" value="1"/>
</dbReference>
<dbReference type="InterPro" id="IPR010920">
    <property type="entry name" value="LSM_dom_sf"/>
</dbReference>
<feature type="transmembrane region" description="Helical" evidence="7">
    <location>
        <begin position="54"/>
        <end position="75"/>
    </location>
</feature>
<dbReference type="Gene3D" id="1.10.287.1260">
    <property type="match status" value="1"/>
</dbReference>
<evidence type="ECO:0000256" key="7">
    <source>
        <dbReference type="SAM" id="Phobius"/>
    </source>
</evidence>
<feature type="domain" description="Mechanosensitive ion channel MscS" evidence="8">
    <location>
        <begin position="142"/>
        <end position="210"/>
    </location>
</feature>
<dbReference type="InterPro" id="IPR011066">
    <property type="entry name" value="MscS_channel_C_sf"/>
</dbReference>
<dbReference type="SUPFAM" id="SSF50182">
    <property type="entry name" value="Sm-like ribonucleoproteins"/>
    <property type="match status" value="1"/>
</dbReference>
<evidence type="ECO:0000259" key="10">
    <source>
        <dbReference type="Pfam" id="PF21088"/>
    </source>
</evidence>
<dbReference type="SUPFAM" id="SSF82861">
    <property type="entry name" value="Mechanosensitive channel protein MscS (YggB), transmembrane region"/>
    <property type="match status" value="1"/>
</dbReference>
<evidence type="ECO:0000259" key="8">
    <source>
        <dbReference type="Pfam" id="PF00924"/>
    </source>
</evidence>
<evidence type="ECO:0000259" key="9">
    <source>
        <dbReference type="Pfam" id="PF21082"/>
    </source>
</evidence>
<dbReference type="InterPro" id="IPR023408">
    <property type="entry name" value="MscS_beta-dom_sf"/>
</dbReference>
<proteinExistence type="inferred from homology"/>